<gene>
    <name evidence="2" type="ORF">DZF91_29835</name>
</gene>
<keyword evidence="3" id="KW-1185">Reference proteome</keyword>
<feature type="signal peptide" evidence="1">
    <location>
        <begin position="1"/>
        <end position="27"/>
    </location>
</feature>
<feature type="chain" id="PRO_5038634045" evidence="1">
    <location>
        <begin position="28"/>
        <end position="69"/>
    </location>
</feature>
<dbReference type="Proteomes" id="UP000261811">
    <property type="component" value="Unassembled WGS sequence"/>
</dbReference>
<evidence type="ECO:0000313" key="2">
    <source>
        <dbReference type="EMBL" id="RFU38025.1"/>
    </source>
</evidence>
<reference evidence="2 3" key="1">
    <citation type="submission" date="2018-08" db="EMBL/GenBank/DDBJ databases">
        <title>Actinomadura jelena sp. nov., a novel Actinomycete isolated from soil in Chad.</title>
        <authorList>
            <person name="Shi L."/>
        </authorList>
    </citation>
    <scope>NUCLEOTIDE SEQUENCE [LARGE SCALE GENOMIC DNA]</scope>
    <source>
        <strain evidence="2 3">NEAU-G17</strain>
    </source>
</reference>
<dbReference type="OrthoDB" id="3483909at2"/>
<dbReference type="EMBL" id="QURH01000884">
    <property type="protein sequence ID" value="RFU38025.1"/>
    <property type="molecule type" value="Genomic_DNA"/>
</dbReference>
<dbReference type="RefSeq" id="WP_117360433.1">
    <property type="nucleotide sequence ID" value="NZ_QURH01000884.1"/>
</dbReference>
<keyword evidence="1" id="KW-0732">Signal</keyword>
<organism evidence="2 3">
    <name type="scientific">Actinomadura logoneensis</name>
    <dbReference type="NCBI Taxonomy" id="2293572"/>
    <lineage>
        <taxon>Bacteria</taxon>
        <taxon>Bacillati</taxon>
        <taxon>Actinomycetota</taxon>
        <taxon>Actinomycetes</taxon>
        <taxon>Streptosporangiales</taxon>
        <taxon>Thermomonosporaceae</taxon>
        <taxon>Actinomadura</taxon>
    </lineage>
</organism>
<evidence type="ECO:0000256" key="1">
    <source>
        <dbReference type="SAM" id="SignalP"/>
    </source>
</evidence>
<name>A0A372JDE1_9ACTN</name>
<accession>A0A372JDE1</accession>
<proteinExistence type="predicted"/>
<dbReference type="AlphaFoldDB" id="A0A372JDE1"/>
<evidence type="ECO:0000313" key="3">
    <source>
        <dbReference type="Proteomes" id="UP000261811"/>
    </source>
</evidence>
<protein>
    <submittedName>
        <fullName evidence="2">Uncharacterized protein</fullName>
    </submittedName>
</protein>
<comment type="caution">
    <text evidence="2">The sequence shown here is derived from an EMBL/GenBank/DDBJ whole genome shotgun (WGS) entry which is preliminary data.</text>
</comment>
<sequence>MHRSIIRPALVATFTTVGIALVAPLVAATPPDVTGQQCVAGGGYVMGDDPLPPGWCVGGKYDGQRIIDN</sequence>